<dbReference type="SMART" id="SM00091">
    <property type="entry name" value="PAS"/>
    <property type="match status" value="2"/>
</dbReference>
<dbReference type="GO" id="GO:0000155">
    <property type="term" value="F:phosphorelay sensor kinase activity"/>
    <property type="evidence" value="ECO:0007669"/>
    <property type="project" value="InterPro"/>
</dbReference>
<feature type="domain" description="PAS" evidence="7">
    <location>
        <begin position="286"/>
        <end position="324"/>
    </location>
</feature>
<gene>
    <name evidence="9" type="ORF">EI427_14495</name>
</gene>
<evidence type="ECO:0000259" key="7">
    <source>
        <dbReference type="PROSITE" id="PS50112"/>
    </source>
</evidence>
<organism evidence="9 10">
    <name type="scientific">Flammeovirga pectinis</name>
    <dbReference type="NCBI Taxonomy" id="2494373"/>
    <lineage>
        <taxon>Bacteria</taxon>
        <taxon>Pseudomonadati</taxon>
        <taxon>Bacteroidota</taxon>
        <taxon>Cytophagia</taxon>
        <taxon>Cytophagales</taxon>
        <taxon>Flammeovirgaceae</taxon>
        <taxon>Flammeovirga</taxon>
    </lineage>
</organism>
<dbReference type="SUPFAM" id="SSF55785">
    <property type="entry name" value="PYP-like sensor domain (PAS domain)"/>
    <property type="match status" value="2"/>
</dbReference>
<dbReference type="SMART" id="SM00388">
    <property type="entry name" value="HisKA"/>
    <property type="match status" value="1"/>
</dbReference>
<dbReference type="Pfam" id="PF13426">
    <property type="entry name" value="PAS_9"/>
    <property type="match status" value="1"/>
</dbReference>
<dbReference type="InterPro" id="IPR003661">
    <property type="entry name" value="HisK_dim/P_dom"/>
</dbReference>
<dbReference type="Pfam" id="PF00512">
    <property type="entry name" value="HisKA"/>
    <property type="match status" value="1"/>
</dbReference>
<protein>
    <recommendedName>
        <fullName evidence="2">histidine kinase</fullName>
        <ecNumber evidence="2">2.7.13.3</ecNumber>
    </recommendedName>
</protein>
<keyword evidence="4" id="KW-0808">Transferase</keyword>
<dbReference type="PROSITE" id="PS50113">
    <property type="entry name" value="PAC"/>
    <property type="match status" value="1"/>
</dbReference>
<dbReference type="PANTHER" id="PTHR43304">
    <property type="entry name" value="PHYTOCHROME-LIKE PROTEIN CPH1"/>
    <property type="match status" value="1"/>
</dbReference>
<dbReference type="CDD" id="cd00075">
    <property type="entry name" value="HATPase"/>
    <property type="match status" value="1"/>
</dbReference>
<evidence type="ECO:0000259" key="6">
    <source>
        <dbReference type="PROSITE" id="PS50109"/>
    </source>
</evidence>
<dbReference type="EC" id="2.7.13.3" evidence="2"/>
<dbReference type="InterPro" id="IPR003594">
    <property type="entry name" value="HATPase_dom"/>
</dbReference>
<feature type="domain" description="PAC" evidence="8">
    <location>
        <begin position="351"/>
        <end position="403"/>
    </location>
</feature>
<sequence>MTKKDQFYNNLLRIQRLNSSGEASPKEFMESLLLYVLEYEQAFYGSICKIEEGNDIVECVSRFNKKIITLPEINNFVNRVVEEKKIIQEVDQYQLVGCPFINDQTNEVFGVMVLITAPKYVDIDMFALEQAILVGEGVMSNLQVKTPSKLRKQLDNSVQEKISFKPFFTDSANLCTVTDPDSGDFVYLNQAWVRTLGFSIEELKSYPFVNWLHQDDISETIRVFQDVCEGKSIRSFINRYRTKWGEYRYLEWDASLITENGLIYGMAKDITKQHENHEKLFFQSTILRGVQDSVLVIDLKGNVSFVNDAVIALTGYPRTYLLGRPLDVILKGFDRSKTLDVTVDDFLKDDNNIELHIGTRNGIYIWVEVRTSILYDVYGDAIGYLGIIKDITPRKEYEDTLMKRNEALSKANKELDNFVYRVSHDLRAPITSALGLIELSMTATPDEVKEYLMLQQRSLTKLDGFIHDILNYSRNNRMELRPTKVNIEELLKSTIDQYKFINNYAETLISITVEAENDLYCDESRLAVILNNIISNAYKFTSFRPNASITINAHVISTDLIMKISDNGIGIREQHIKKIFDMFYRATDVNNGSGLGLYIVHEAVKKLGGEITVQSVLNHGTTFDIVIPNLWSIFPKEIKEERATN</sequence>
<evidence type="ECO:0000256" key="1">
    <source>
        <dbReference type="ARBA" id="ARBA00000085"/>
    </source>
</evidence>
<dbReference type="EMBL" id="CP034562">
    <property type="protein sequence ID" value="AZQ63396.1"/>
    <property type="molecule type" value="Genomic_DNA"/>
</dbReference>
<dbReference type="OrthoDB" id="1522284at2"/>
<dbReference type="SUPFAM" id="SSF55874">
    <property type="entry name" value="ATPase domain of HSP90 chaperone/DNA topoisomerase II/histidine kinase"/>
    <property type="match status" value="1"/>
</dbReference>
<dbReference type="InterPro" id="IPR036890">
    <property type="entry name" value="HATPase_C_sf"/>
</dbReference>
<accession>A0A3Q9FS07</accession>
<dbReference type="InterPro" id="IPR005467">
    <property type="entry name" value="His_kinase_dom"/>
</dbReference>
<comment type="catalytic activity">
    <reaction evidence="1">
        <text>ATP + protein L-histidine = ADP + protein N-phospho-L-histidine.</text>
        <dbReference type="EC" id="2.7.13.3"/>
    </reaction>
</comment>
<dbReference type="CDD" id="cd00130">
    <property type="entry name" value="PAS"/>
    <property type="match status" value="2"/>
</dbReference>
<dbReference type="InterPro" id="IPR001610">
    <property type="entry name" value="PAC"/>
</dbReference>
<evidence type="ECO:0000256" key="3">
    <source>
        <dbReference type="ARBA" id="ARBA00022553"/>
    </source>
</evidence>
<reference evidence="9 10" key="1">
    <citation type="submission" date="2018-12" db="EMBL/GenBank/DDBJ databases">
        <title>Flammeovirga pectinis sp. nov., isolated from the gut of the Korean scallop, Patinopecten yessoensis.</title>
        <authorList>
            <person name="Bae J.-W."/>
            <person name="Jeong Y.-S."/>
            <person name="Kang W."/>
        </authorList>
    </citation>
    <scope>NUCLEOTIDE SEQUENCE [LARGE SCALE GENOMIC DNA]</scope>
    <source>
        <strain evidence="9 10">L12M1</strain>
    </source>
</reference>
<evidence type="ECO:0000256" key="5">
    <source>
        <dbReference type="ARBA" id="ARBA00022777"/>
    </source>
</evidence>
<proteinExistence type="predicted"/>
<dbReference type="AlphaFoldDB" id="A0A3Q9FS07"/>
<dbReference type="InterPro" id="IPR013655">
    <property type="entry name" value="PAS_fold_3"/>
</dbReference>
<dbReference type="SUPFAM" id="SSF55781">
    <property type="entry name" value="GAF domain-like"/>
    <property type="match status" value="1"/>
</dbReference>
<dbReference type="CDD" id="cd00082">
    <property type="entry name" value="HisKA"/>
    <property type="match status" value="1"/>
</dbReference>
<dbReference type="RefSeq" id="WP_126615857.1">
    <property type="nucleotide sequence ID" value="NZ_CP034562.1"/>
</dbReference>
<dbReference type="InterPro" id="IPR004358">
    <property type="entry name" value="Sig_transdc_His_kin-like_C"/>
</dbReference>
<dbReference type="SMART" id="SM00086">
    <property type="entry name" value="PAC"/>
    <property type="match status" value="2"/>
</dbReference>
<name>A0A3Q9FS07_9BACT</name>
<keyword evidence="3" id="KW-0597">Phosphoprotein</keyword>
<dbReference type="SMART" id="SM00387">
    <property type="entry name" value="HATPase_c"/>
    <property type="match status" value="1"/>
</dbReference>
<keyword evidence="5 9" id="KW-0418">Kinase</keyword>
<evidence type="ECO:0000256" key="2">
    <source>
        <dbReference type="ARBA" id="ARBA00012438"/>
    </source>
</evidence>
<dbReference type="PROSITE" id="PS50109">
    <property type="entry name" value="HIS_KIN"/>
    <property type="match status" value="1"/>
</dbReference>
<dbReference type="Gene3D" id="1.10.287.130">
    <property type="match status" value="1"/>
</dbReference>
<dbReference type="Gene3D" id="3.30.450.20">
    <property type="entry name" value="PAS domain"/>
    <property type="match status" value="2"/>
</dbReference>
<dbReference type="InterPro" id="IPR036097">
    <property type="entry name" value="HisK_dim/P_sf"/>
</dbReference>
<evidence type="ECO:0000259" key="8">
    <source>
        <dbReference type="PROSITE" id="PS50113"/>
    </source>
</evidence>
<dbReference type="SUPFAM" id="SSF47384">
    <property type="entry name" value="Homodimeric domain of signal transducing histidine kinase"/>
    <property type="match status" value="1"/>
</dbReference>
<keyword evidence="10" id="KW-1185">Reference proteome</keyword>
<feature type="domain" description="PAS" evidence="7">
    <location>
        <begin position="182"/>
        <end position="231"/>
    </location>
</feature>
<dbReference type="NCBIfam" id="TIGR00229">
    <property type="entry name" value="sensory_box"/>
    <property type="match status" value="2"/>
</dbReference>
<evidence type="ECO:0000313" key="9">
    <source>
        <dbReference type="EMBL" id="AZQ63396.1"/>
    </source>
</evidence>
<dbReference type="Pfam" id="PF08447">
    <property type="entry name" value="PAS_3"/>
    <property type="match status" value="1"/>
</dbReference>
<dbReference type="InterPro" id="IPR052162">
    <property type="entry name" value="Sensor_kinase/Photoreceptor"/>
</dbReference>
<dbReference type="Gene3D" id="3.30.565.10">
    <property type="entry name" value="Histidine kinase-like ATPase, C-terminal domain"/>
    <property type="match status" value="1"/>
</dbReference>
<evidence type="ECO:0000313" key="10">
    <source>
        <dbReference type="Proteomes" id="UP000267268"/>
    </source>
</evidence>
<dbReference type="InterPro" id="IPR000014">
    <property type="entry name" value="PAS"/>
</dbReference>
<feature type="domain" description="Histidine kinase" evidence="6">
    <location>
        <begin position="421"/>
        <end position="631"/>
    </location>
</feature>
<dbReference type="InterPro" id="IPR035965">
    <property type="entry name" value="PAS-like_dom_sf"/>
</dbReference>
<dbReference type="PROSITE" id="PS50112">
    <property type="entry name" value="PAS"/>
    <property type="match status" value="2"/>
</dbReference>
<dbReference type="Proteomes" id="UP000267268">
    <property type="component" value="Chromosome 1"/>
</dbReference>
<evidence type="ECO:0000256" key="4">
    <source>
        <dbReference type="ARBA" id="ARBA00022679"/>
    </source>
</evidence>
<dbReference type="InterPro" id="IPR000700">
    <property type="entry name" value="PAS-assoc_C"/>
</dbReference>
<dbReference type="PANTHER" id="PTHR43304:SF1">
    <property type="entry name" value="PAC DOMAIN-CONTAINING PROTEIN"/>
    <property type="match status" value="1"/>
</dbReference>
<dbReference type="PRINTS" id="PR00344">
    <property type="entry name" value="BCTRLSENSOR"/>
</dbReference>
<dbReference type="Pfam" id="PF02518">
    <property type="entry name" value="HATPase_c"/>
    <property type="match status" value="1"/>
</dbReference>
<dbReference type="KEGG" id="fll:EI427_14495"/>